<comment type="similarity">
    <text evidence="2">Belongs to the peptidase S54 family.</text>
</comment>
<evidence type="ECO:0000256" key="4">
    <source>
        <dbReference type="ARBA" id="ARBA00022801"/>
    </source>
</evidence>
<keyword evidence="6 7" id="KW-0472">Membrane</keyword>
<evidence type="ECO:0000256" key="7">
    <source>
        <dbReference type="SAM" id="Phobius"/>
    </source>
</evidence>
<evidence type="ECO:0000256" key="5">
    <source>
        <dbReference type="ARBA" id="ARBA00022989"/>
    </source>
</evidence>
<dbReference type="GO" id="GO:0006508">
    <property type="term" value="P:proteolysis"/>
    <property type="evidence" value="ECO:0007669"/>
    <property type="project" value="UniProtKB-KW"/>
</dbReference>
<organism evidence="9 10">
    <name type="scientific">Kibdelosporangium philippinense</name>
    <dbReference type="NCBI Taxonomy" id="211113"/>
    <lineage>
        <taxon>Bacteria</taxon>
        <taxon>Bacillati</taxon>
        <taxon>Actinomycetota</taxon>
        <taxon>Actinomycetes</taxon>
        <taxon>Pseudonocardiales</taxon>
        <taxon>Pseudonocardiaceae</taxon>
        <taxon>Kibdelosporangium</taxon>
    </lineage>
</organism>
<dbReference type="EMBL" id="JAJVCN010000002">
    <property type="protein sequence ID" value="MCE7005069.1"/>
    <property type="molecule type" value="Genomic_DNA"/>
</dbReference>
<sequence>MADQVCVRHPDRPTGLRCTRCDRPNCHECLQPASVGFQCVDCVNEGRRTQRRARTVAGAELNTKPIVMPILLVLNVAVFVLTAIEAQSVTNNQFSYVFEIGVLYPPAVAGGEWWRLVAGGFLHYGVIHLVVNMVSLYIIGRDLEVLFGRVRFLALYLVSLLGGGVAVFVFDTEQAVRTSAGVFMDYGWTAGASGAIFGLMGALAVAVFRLKMPIAPALGIIALNLVFTFTISNISIFGHIGGLVTGAALALGMLYPPQRIRTKVQIATLVGAVVLLVGLVFVRDSGFDRPAMCVHENSQVTCYRSPSGT</sequence>
<dbReference type="RefSeq" id="WP_233726675.1">
    <property type="nucleotide sequence ID" value="NZ_JAJVCN010000002.1"/>
</dbReference>
<feature type="transmembrane region" description="Helical" evidence="7">
    <location>
        <begin position="190"/>
        <end position="208"/>
    </location>
</feature>
<dbReference type="InterPro" id="IPR035952">
    <property type="entry name" value="Rhomboid-like_sf"/>
</dbReference>
<evidence type="ECO:0000259" key="8">
    <source>
        <dbReference type="Pfam" id="PF01694"/>
    </source>
</evidence>
<dbReference type="GO" id="GO:0008233">
    <property type="term" value="F:peptidase activity"/>
    <property type="evidence" value="ECO:0007669"/>
    <property type="project" value="UniProtKB-KW"/>
</dbReference>
<dbReference type="SUPFAM" id="SSF144091">
    <property type="entry name" value="Rhomboid-like"/>
    <property type="match status" value="1"/>
</dbReference>
<reference evidence="9 10" key="1">
    <citation type="submission" date="2021-12" db="EMBL/GenBank/DDBJ databases">
        <title>Genome sequence of Kibdelosporangium philippinense ATCC 49844.</title>
        <authorList>
            <person name="Fedorov E.A."/>
            <person name="Omeragic M."/>
            <person name="Shalygina K.F."/>
            <person name="Maclea K.S."/>
        </authorList>
    </citation>
    <scope>NUCLEOTIDE SEQUENCE [LARGE SCALE GENOMIC DNA]</scope>
    <source>
        <strain evidence="9 10">ATCC 49844</strain>
    </source>
</reference>
<evidence type="ECO:0000313" key="9">
    <source>
        <dbReference type="EMBL" id="MCE7005069.1"/>
    </source>
</evidence>
<dbReference type="Gene3D" id="1.20.1540.10">
    <property type="entry name" value="Rhomboid-like"/>
    <property type="match status" value="1"/>
</dbReference>
<feature type="domain" description="Peptidase S54 rhomboid" evidence="8">
    <location>
        <begin position="111"/>
        <end position="254"/>
    </location>
</feature>
<gene>
    <name evidence="9" type="ORF">LWC34_19880</name>
</gene>
<keyword evidence="3 7" id="KW-0812">Transmembrane</keyword>
<evidence type="ECO:0000256" key="1">
    <source>
        <dbReference type="ARBA" id="ARBA00004141"/>
    </source>
</evidence>
<dbReference type="InterPro" id="IPR050925">
    <property type="entry name" value="Rhomboid_protease_S54"/>
</dbReference>
<keyword evidence="4" id="KW-0378">Hydrolase</keyword>
<accession>A0ABS8ZB32</accession>
<proteinExistence type="inferred from homology"/>
<protein>
    <submittedName>
        <fullName evidence="9">Rhomboid family intramembrane serine protease</fullName>
    </submittedName>
</protein>
<feature type="transmembrane region" description="Helical" evidence="7">
    <location>
        <begin position="220"/>
        <end position="244"/>
    </location>
</feature>
<evidence type="ECO:0000256" key="6">
    <source>
        <dbReference type="ARBA" id="ARBA00023136"/>
    </source>
</evidence>
<dbReference type="PANTHER" id="PTHR43731">
    <property type="entry name" value="RHOMBOID PROTEASE"/>
    <property type="match status" value="1"/>
</dbReference>
<feature type="transmembrane region" description="Helical" evidence="7">
    <location>
        <begin position="152"/>
        <end position="170"/>
    </location>
</feature>
<dbReference type="PANTHER" id="PTHR43731:SF14">
    <property type="entry name" value="PRESENILIN-ASSOCIATED RHOMBOID-LIKE PROTEIN, MITOCHONDRIAL"/>
    <property type="match status" value="1"/>
</dbReference>
<keyword evidence="10" id="KW-1185">Reference proteome</keyword>
<evidence type="ECO:0000313" key="10">
    <source>
        <dbReference type="Proteomes" id="UP001521150"/>
    </source>
</evidence>
<comment type="caution">
    <text evidence="9">The sequence shown here is derived from an EMBL/GenBank/DDBJ whole genome shotgun (WGS) entry which is preliminary data.</text>
</comment>
<evidence type="ECO:0000256" key="2">
    <source>
        <dbReference type="ARBA" id="ARBA00009045"/>
    </source>
</evidence>
<comment type="subcellular location">
    <subcellularLocation>
        <location evidence="1">Membrane</location>
        <topology evidence="1">Multi-pass membrane protein</topology>
    </subcellularLocation>
</comment>
<name>A0ABS8ZB32_9PSEU</name>
<dbReference type="InterPro" id="IPR022764">
    <property type="entry name" value="Peptidase_S54_rhomboid_dom"/>
</dbReference>
<evidence type="ECO:0000256" key="3">
    <source>
        <dbReference type="ARBA" id="ARBA00022692"/>
    </source>
</evidence>
<dbReference type="Proteomes" id="UP001521150">
    <property type="component" value="Unassembled WGS sequence"/>
</dbReference>
<feature type="transmembrane region" description="Helical" evidence="7">
    <location>
        <begin position="66"/>
        <end position="84"/>
    </location>
</feature>
<keyword evidence="9" id="KW-0645">Protease</keyword>
<dbReference type="Pfam" id="PF01694">
    <property type="entry name" value="Rhomboid"/>
    <property type="match status" value="1"/>
</dbReference>
<feature type="transmembrane region" description="Helical" evidence="7">
    <location>
        <begin position="121"/>
        <end position="140"/>
    </location>
</feature>
<feature type="transmembrane region" description="Helical" evidence="7">
    <location>
        <begin position="264"/>
        <end position="282"/>
    </location>
</feature>
<keyword evidence="5 7" id="KW-1133">Transmembrane helix</keyword>